<comment type="caution">
    <text evidence="2">The sequence shown here is derived from an EMBL/GenBank/DDBJ whole genome shotgun (WGS) entry which is preliminary data.</text>
</comment>
<sequence>MSDEIATKKTRANVTGKKRAHRSAFGDFFWRDELERVYLDKNGNLPLFRPASAALSDEGIDRLHLTVRDTLRTSGIRTFEISNEAEKVVLVDEVMQAVVRECDAADNVEFRREVSFKSEVLNSFGRVDRLVTKRGHKIMVIKCKKDNFDKGTAQMVIGTEAMLIENLERDPKFQEPVYGIVSNFLAWHFMELTVRGAKFHKVHINEEDVDGGLRRVTGSLFSILSGLPTEAAEPYITS</sequence>
<accession>A0A8S9UTV4</accession>
<dbReference type="Proteomes" id="UP000704712">
    <property type="component" value="Unassembled WGS sequence"/>
</dbReference>
<reference evidence="2" key="1">
    <citation type="submission" date="2020-03" db="EMBL/GenBank/DDBJ databases">
        <title>Hybrid Assembly of Korean Phytophthora infestans isolates.</title>
        <authorList>
            <person name="Prokchorchik M."/>
            <person name="Lee Y."/>
            <person name="Seo J."/>
            <person name="Cho J.-H."/>
            <person name="Park Y.-E."/>
            <person name="Jang D.-C."/>
            <person name="Im J.-S."/>
            <person name="Choi J.-G."/>
            <person name="Park H.-J."/>
            <person name="Lee G.-B."/>
            <person name="Lee Y.-G."/>
            <person name="Hong S.-Y."/>
            <person name="Cho K."/>
            <person name="Sohn K.H."/>
        </authorList>
    </citation>
    <scope>NUCLEOTIDE SEQUENCE</scope>
    <source>
        <strain evidence="2">KR_2_A2</strain>
    </source>
</reference>
<dbReference type="AlphaFoldDB" id="A0A8S9UTV4"/>
<gene>
    <name evidence="2" type="ORF">GN958_ATG06392</name>
    <name evidence="1" type="ORF">GN958_ATG23330</name>
</gene>
<name>A0A8S9UTV4_PHYIN</name>
<proteinExistence type="predicted"/>
<dbReference type="EMBL" id="JAACNO010000858">
    <property type="protein sequence ID" value="KAF4144425.1"/>
    <property type="molecule type" value="Genomic_DNA"/>
</dbReference>
<evidence type="ECO:0000313" key="3">
    <source>
        <dbReference type="Proteomes" id="UP000704712"/>
    </source>
</evidence>
<evidence type="ECO:0000313" key="2">
    <source>
        <dbReference type="EMBL" id="KAF4144425.1"/>
    </source>
</evidence>
<evidence type="ECO:0000313" key="1">
    <source>
        <dbReference type="EMBL" id="KAF4127525.1"/>
    </source>
</evidence>
<evidence type="ECO:0008006" key="4">
    <source>
        <dbReference type="Google" id="ProtNLM"/>
    </source>
</evidence>
<protein>
    <recommendedName>
        <fullName evidence="4">Crinkler (CRN) family protein</fullName>
    </recommendedName>
</protein>
<organism evidence="2 3">
    <name type="scientific">Phytophthora infestans</name>
    <name type="common">Potato late blight agent</name>
    <name type="synonym">Botrytis infestans</name>
    <dbReference type="NCBI Taxonomy" id="4787"/>
    <lineage>
        <taxon>Eukaryota</taxon>
        <taxon>Sar</taxon>
        <taxon>Stramenopiles</taxon>
        <taxon>Oomycota</taxon>
        <taxon>Peronosporomycetes</taxon>
        <taxon>Peronosporales</taxon>
        <taxon>Peronosporaceae</taxon>
        <taxon>Phytophthora</taxon>
    </lineage>
</organism>
<dbReference type="EMBL" id="JAACNO010003263">
    <property type="protein sequence ID" value="KAF4127525.1"/>
    <property type="molecule type" value="Genomic_DNA"/>
</dbReference>